<dbReference type="Proteomes" id="UP001237642">
    <property type="component" value="Unassembled WGS sequence"/>
</dbReference>
<proteinExistence type="predicted"/>
<dbReference type="AlphaFoldDB" id="A0AAD8ISE7"/>
<evidence type="ECO:0000313" key="2">
    <source>
        <dbReference type="EMBL" id="KAK1391282.1"/>
    </source>
</evidence>
<organism evidence="2 3">
    <name type="scientific">Heracleum sosnowskyi</name>
    <dbReference type="NCBI Taxonomy" id="360622"/>
    <lineage>
        <taxon>Eukaryota</taxon>
        <taxon>Viridiplantae</taxon>
        <taxon>Streptophyta</taxon>
        <taxon>Embryophyta</taxon>
        <taxon>Tracheophyta</taxon>
        <taxon>Spermatophyta</taxon>
        <taxon>Magnoliopsida</taxon>
        <taxon>eudicotyledons</taxon>
        <taxon>Gunneridae</taxon>
        <taxon>Pentapetalae</taxon>
        <taxon>asterids</taxon>
        <taxon>campanulids</taxon>
        <taxon>Apiales</taxon>
        <taxon>Apiaceae</taxon>
        <taxon>Apioideae</taxon>
        <taxon>apioid superclade</taxon>
        <taxon>Tordylieae</taxon>
        <taxon>Tordyliinae</taxon>
        <taxon>Heracleum</taxon>
    </lineage>
</organism>
<reference evidence="2" key="1">
    <citation type="submission" date="2023-02" db="EMBL/GenBank/DDBJ databases">
        <title>Genome of toxic invasive species Heracleum sosnowskyi carries increased number of genes despite the absence of recent whole-genome duplications.</title>
        <authorList>
            <person name="Schelkunov M."/>
            <person name="Shtratnikova V."/>
            <person name="Makarenko M."/>
            <person name="Klepikova A."/>
            <person name="Omelchenko D."/>
            <person name="Novikova G."/>
            <person name="Obukhova E."/>
            <person name="Bogdanov V."/>
            <person name="Penin A."/>
            <person name="Logacheva M."/>
        </authorList>
    </citation>
    <scope>NUCLEOTIDE SEQUENCE</scope>
    <source>
        <strain evidence="2">Hsosn_3</strain>
        <tissue evidence="2">Leaf</tissue>
    </source>
</reference>
<gene>
    <name evidence="2" type="ORF">POM88_010338</name>
</gene>
<comment type="caution">
    <text evidence="2">The sequence shown here is derived from an EMBL/GenBank/DDBJ whole genome shotgun (WGS) entry which is preliminary data.</text>
</comment>
<evidence type="ECO:0000313" key="3">
    <source>
        <dbReference type="Proteomes" id="UP001237642"/>
    </source>
</evidence>
<keyword evidence="3" id="KW-1185">Reference proteome</keyword>
<evidence type="ECO:0000256" key="1">
    <source>
        <dbReference type="SAM" id="Coils"/>
    </source>
</evidence>
<keyword evidence="1" id="KW-0175">Coiled coil</keyword>
<protein>
    <submittedName>
        <fullName evidence="2">Uncharacterized protein</fullName>
    </submittedName>
</protein>
<reference evidence="2" key="2">
    <citation type="submission" date="2023-05" db="EMBL/GenBank/DDBJ databases">
        <authorList>
            <person name="Schelkunov M.I."/>
        </authorList>
    </citation>
    <scope>NUCLEOTIDE SEQUENCE</scope>
    <source>
        <strain evidence="2">Hsosn_3</strain>
        <tissue evidence="2">Leaf</tissue>
    </source>
</reference>
<sequence>MEKERTEAELKKCKAECEVYKDDKISAKYELEKVRLDLKMWKEKEDVAVERYEKRIAELEREKKDERELLRVENLRIREEFEKERAKALPRELVPGFVKTDKSSRSTSRLSNVILRNTKMNSTGILISMKEDGTTPVEN</sequence>
<accession>A0AAD8ISE7</accession>
<name>A0AAD8ISE7_9APIA</name>
<dbReference type="EMBL" id="JAUIZM010000003">
    <property type="protein sequence ID" value="KAK1391282.1"/>
    <property type="molecule type" value="Genomic_DNA"/>
</dbReference>
<feature type="coiled-coil region" evidence="1">
    <location>
        <begin position="3"/>
        <end position="76"/>
    </location>
</feature>